<evidence type="ECO:0000256" key="13">
    <source>
        <dbReference type="ARBA" id="ARBA00043237"/>
    </source>
</evidence>
<reference evidence="18" key="1">
    <citation type="submission" date="2017-05" db="EMBL/GenBank/DDBJ databases">
        <title>The Genome Sequence of Enterococcus sp. 9E7_DIV0242.</title>
        <authorList>
            <consortium name="The Broad Institute Genomics Platform"/>
            <consortium name="The Broad Institute Genomic Center for Infectious Diseases"/>
            <person name="Earl A."/>
            <person name="Manson A."/>
            <person name="Schwartman J."/>
            <person name="Gilmore M."/>
            <person name="Abouelleil A."/>
            <person name="Cao P."/>
            <person name="Chapman S."/>
            <person name="Cusick C."/>
            <person name="Shea T."/>
            <person name="Young S."/>
            <person name="Neafsey D."/>
            <person name="Nusbaum C."/>
            <person name="Birren B."/>
        </authorList>
    </citation>
    <scope>NUCLEOTIDE SEQUENCE [LARGE SCALE GENOMIC DNA]</scope>
    <source>
        <strain evidence="18">9E7_DIV0242</strain>
    </source>
</reference>
<feature type="transmembrane region" description="Helical" evidence="16">
    <location>
        <begin position="96"/>
        <end position="114"/>
    </location>
</feature>
<evidence type="ECO:0000313" key="20">
    <source>
        <dbReference type="Proteomes" id="UP000195141"/>
    </source>
</evidence>
<keyword evidence="20" id="KW-1185">Reference proteome</keyword>
<dbReference type="EC" id="2.4.1.212" evidence="4"/>
<reference evidence="19" key="2">
    <citation type="submission" date="2017-05" db="EMBL/GenBank/DDBJ databases">
        <authorList>
            <consortium name="The Broad Institute Genomics Platform"/>
            <consortium name="The Broad Institute Genomic Center for Infectious Diseases"/>
            <person name="Earl A."/>
            <person name="Manson A."/>
            <person name="Schwartman J."/>
            <person name="Gilmore M."/>
            <person name="Abouelleil A."/>
            <person name="Cao P."/>
            <person name="Chapman S."/>
            <person name="Cusick C."/>
            <person name="Shea T."/>
            <person name="Young S."/>
            <person name="Neafsey D."/>
            <person name="Nusbaum C."/>
            <person name="Birren B."/>
        </authorList>
    </citation>
    <scope>NUCLEOTIDE SEQUENCE</scope>
    <source>
        <strain evidence="19">9E7_DIV0242</strain>
    </source>
</reference>
<dbReference type="OrthoDB" id="9766971at2"/>
<evidence type="ECO:0000256" key="10">
    <source>
        <dbReference type="ARBA" id="ARBA00037408"/>
    </source>
</evidence>
<dbReference type="Gene3D" id="3.90.550.10">
    <property type="entry name" value="Spore Coat Polysaccharide Biosynthesis Protein SpsA, Chain A"/>
    <property type="match status" value="1"/>
</dbReference>
<evidence type="ECO:0000256" key="4">
    <source>
        <dbReference type="ARBA" id="ARBA00012207"/>
    </source>
</evidence>
<comment type="function">
    <text evidence="10">Glycosaminoglycan synthesis. The hyaluronic acid capsule is involved in the pathogenicity of group A Streptococci; it may be the major virulence determinant.</text>
</comment>
<evidence type="ECO:0000256" key="14">
    <source>
        <dbReference type="ARBA" id="ARBA00047709"/>
    </source>
</evidence>
<keyword evidence="8" id="KW-0972">Capsule biogenesis/degradation</keyword>
<accession>A0A242K4Q4</accession>
<evidence type="ECO:0000256" key="16">
    <source>
        <dbReference type="SAM" id="Phobius"/>
    </source>
</evidence>
<evidence type="ECO:0000256" key="11">
    <source>
        <dbReference type="ARBA" id="ARBA00040508"/>
    </source>
</evidence>
<keyword evidence="5" id="KW-1003">Cell membrane</keyword>
<evidence type="ECO:0000256" key="5">
    <source>
        <dbReference type="ARBA" id="ARBA00022475"/>
    </source>
</evidence>
<keyword evidence="9 16" id="KW-0472">Membrane</keyword>
<feature type="domain" description="Glycosyltransferase 2-like" evidence="17">
    <location>
        <begin position="133"/>
        <end position="306"/>
    </location>
</feature>
<sequence>MSEQADIVVLLPFIAAFLVLVVAVYAKFIFRKTYDKPVDEKKQNWVIDFEPMDDSKVESLAVFLTGTVVAVIVTLSTIIGWIILEAYLTDIHGWHVYRIFYIAAGIFFLGQMLLSSFCKPVKGQANGLLKLHVLIPVFNEDENSLKNCLESCLSQGLVPSGIHVVDDCSTESDYSEVKEWFLPTAKEHGVMATWDRLPQNGGKRIAQIKGFKNVPEDPYVIIVTTDSDSILDPKMLEEGIKPFNDSKVSSVAGLMIAKNVQNSWLTRMYDLIMVCQQLIGRGAVSLFGNVLVNSGPSAFYRYDVVKNAINNQYHYEEFLKQEVRCSDDSYLTLCALLMGHTVFQPSAIVLSDMPTKLSHHIRQQLRWERGSTVRGIWRLKYLLDQKHTIPGFLRQLLGWISFWTIFTIAIIVITNCIANNDWVQLLLMTQIAFALSIGYYTRYLHVKRLDIRNNWTGYLLTPIATLWASIVLKIVRLYATFTCHKITHWGTRTNIEDID</sequence>
<name>A0A242K4Q4_9ENTE</name>
<evidence type="ECO:0000256" key="7">
    <source>
        <dbReference type="ARBA" id="ARBA00022679"/>
    </source>
</evidence>
<organism evidence="18">
    <name type="scientific">Candidatus Enterococcus clewellii</name>
    <dbReference type="NCBI Taxonomy" id="1834193"/>
    <lineage>
        <taxon>Bacteria</taxon>
        <taxon>Bacillati</taxon>
        <taxon>Bacillota</taxon>
        <taxon>Bacilli</taxon>
        <taxon>Lactobacillales</taxon>
        <taxon>Enterococcaceae</taxon>
        <taxon>Enterococcus</taxon>
    </lineage>
</organism>
<comment type="pathway">
    <text evidence="2">Glycan biosynthesis; hyaluronan biosynthesis.</text>
</comment>
<dbReference type="EMBL" id="CP147247">
    <property type="protein sequence ID" value="WYJ90460.1"/>
    <property type="molecule type" value="Genomic_DNA"/>
</dbReference>
<dbReference type="RefSeq" id="WP_086349648.1">
    <property type="nucleotide sequence ID" value="NZ_CP147247.1"/>
</dbReference>
<dbReference type="InterPro" id="IPR029044">
    <property type="entry name" value="Nucleotide-diphossugar_trans"/>
</dbReference>
<keyword evidence="7" id="KW-0808">Transferase</keyword>
<feature type="transmembrane region" description="Helical" evidence="16">
    <location>
        <begin position="7"/>
        <end position="30"/>
    </location>
</feature>
<feature type="transmembrane region" description="Helical" evidence="16">
    <location>
        <begin position="455"/>
        <end position="475"/>
    </location>
</feature>
<keyword evidence="16" id="KW-1133">Transmembrane helix</keyword>
<dbReference type="EMBL" id="NGMM01000004">
    <property type="protein sequence ID" value="OTP14509.1"/>
    <property type="molecule type" value="Genomic_DNA"/>
</dbReference>
<dbReference type="GO" id="GO:0005886">
    <property type="term" value="C:plasma membrane"/>
    <property type="evidence" value="ECO:0007669"/>
    <property type="project" value="UniProtKB-SubCell"/>
</dbReference>
<evidence type="ECO:0000259" key="17">
    <source>
        <dbReference type="Pfam" id="PF00535"/>
    </source>
</evidence>
<evidence type="ECO:0000256" key="12">
    <source>
        <dbReference type="ARBA" id="ARBA00042148"/>
    </source>
</evidence>
<comment type="subcellular location">
    <subcellularLocation>
        <location evidence="1">Cell membrane</location>
    </subcellularLocation>
</comment>
<evidence type="ECO:0000313" key="19">
    <source>
        <dbReference type="EMBL" id="WYJ90460.1"/>
    </source>
</evidence>
<feature type="transmembrane region" description="Helical" evidence="16">
    <location>
        <begin position="396"/>
        <end position="418"/>
    </location>
</feature>
<dbReference type="GO" id="GO:0030213">
    <property type="term" value="P:hyaluronan biosynthetic process"/>
    <property type="evidence" value="ECO:0007669"/>
    <property type="project" value="TreeGrafter"/>
</dbReference>
<dbReference type="AlphaFoldDB" id="A0A242K4Q4"/>
<comment type="catalytic activity">
    <reaction evidence="14">
        <text>[hyaluronan](n) + UDP-N-acetyl-alpha-D-glucosamine = N-acetyl-beta-D-glucosaminyl-(1-&gt;4)-[hyaluronan](n) + UDP + H(+)</text>
        <dbReference type="Rhea" id="RHEA:20465"/>
        <dbReference type="Rhea" id="RHEA-COMP:12583"/>
        <dbReference type="Rhea" id="RHEA-COMP:12585"/>
        <dbReference type="ChEBI" id="CHEBI:15378"/>
        <dbReference type="ChEBI" id="CHEBI:57705"/>
        <dbReference type="ChEBI" id="CHEBI:58223"/>
        <dbReference type="ChEBI" id="CHEBI:132153"/>
        <dbReference type="ChEBI" id="CHEBI:132154"/>
        <dbReference type="EC" id="2.4.1.212"/>
    </reaction>
</comment>
<evidence type="ECO:0000256" key="15">
    <source>
        <dbReference type="ARBA" id="ARBA00048168"/>
    </source>
</evidence>
<comment type="similarity">
    <text evidence="3">Belongs to the NodC/HAS family.</text>
</comment>
<proteinExistence type="inferred from homology"/>
<keyword evidence="16" id="KW-0812">Transmembrane</keyword>
<evidence type="ECO:0000256" key="2">
    <source>
        <dbReference type="ARBA" id="ARBA00004698"/>
    </source>
</evidence>
<dbReference type="PANTHER" id="PTHR22913">
    <property type="entry name" value="HYALURONAN SYNTHASE"/>
    <property type="match status" value="1"/>
</dbReference>
<feature type="transmembrane region" description="Helical" evidence="16">
    <location>
        <begin position="60"/>
        <end position="84"/>
    </location>
</feature>
<feature type="transmembrane region" description="Helical" evidence="16">
    <location>
        <begin position="425"/>
        <end position="443"/>
    </location>
</feature>
<dbReference type="InterPro" id="IPR001173">
    <property type="entry name" value="Glyco_trans_2-like"/>
</dbReference>
<evidence type="ECO:0000256" key="6">
    <source>
        <dbReference type="ARBA" id="ARBA00022676"/>
    </source>
</evidence>
<dbReference type="Proteomes" id="UP000195141">
    <property type="component" value="Chromosome"/>
</dbReference>
<dbReference type="GO" id="GO:0085029">
    <property type="term" value="P:extracellular matrix assembly"/>
    <property type="evidence" value="ECO:0007669"/>
    <property type="project" value="TreeGrafter"/>
</dbReference>
<gene>
    <name evidence="19" type="ORF">A5888_002217</name>
    <name evidence="18" type="ORF">A5888_002610</name>
</gene>
<reference evidence="19" key="3">
    <citation type="submission" date="2024-03" db="EMBL/GenBank/DDBJ databases">
        <title>The Genome Sequence of Enterococcus sp. DIV0242b.</title>
        <authorList>
            <consortium name="The Broad Institute Genomics Platform"/>
            <consortium name="The Broad Institute Microbial Omics Core"/>
            <consortium name="The Broad Institute Genomic Center for Infectious Diseases"/>
            <person name="Earl A."/>
            <person name="Manson A."/>
            <person name="Gilmore M."/>
            <person name="Schwartman J."/>
            <person name="Shea T."/>
            <person name="Abouelleil A."/>
            <person name="Cao P."/>
            <person name="Chapman S."/>
            <person name="Cusick C."/>
            <person name="Young S."/>
            <person name="Neafsey D."/>
            <person name="Nusbaum C."/>
            <person name="Birren B."/>
        </authorList>
    </citation>
    <scope>NUCLEOTIDE SEQUENCE</scope>
    <source>
        <strain evidence="19">9E7_DIV0242</strain>
    </source>
</reference>
<dbReference type="Pfam" id="PF00535">
    <property type="entry name" value="Glycos_transf_2"/>
    <property type="match status" value="1"/>
</dbReference>
<evidence type="ECO:0000256" key="8">
    <source>
        <dbReference type="ARBA" id="ARBA00022903"/>
    </source>
</evidence>
<evidence type="ECO:0000256" key="1">
    <source>
        <dbReference type="ARBA" id="ARBA00004236"/>
    </source>
</evidence>
<keyword evidence="6" id="KW-0328">Glycosyltransferase</keyword>
<evidence type="ECO:0000256" key="3">
    <source>
        <dbReference type="ARBA" id="ARBA00006782"/>
    </source>
</evidence>
<dbReference type="GO" id="GO:0050501">
    <property type="term" value="F:hyaluronan synthase activity"/>
    <property type="evidence" value="ECO:0007669"/>
    <property type="project" value="UniProtKB-EC"/>
</dbReference>
<dbReference type="SUPFAM" id="SSF53448">
    <property type="entry name" value="Nucleotide-diphospho-sugar transferases"/>
    <property type="match status" value="1"/>
</dbReference>
<evidence type="ECO:0000313" key="18">
    <source>
        <dbReference type="EMBL" id="OTP14509.1"/>
    </source>
</evidence>
<comment type="catalytic activity">
    <reaction evidence="15">
        <text>N-acetyl-beta-D-glucosaminyl-(1-&gt;4)-[hyaluronan](n) + UDP-alpha-D-glucuronate = [hyaluronan](n+1) + UDP + H(+)</text>
        <dbReference type="Rhea" id="RHEA:12528"/>
        <dbReference type="Rhea" id="RHEA-COMP:12585"/>
        <dbReference type="Rhea" id="RHEA-COMP:12587"/>
        <dbReference type="ChEBI" id="CHEBI:15378"/>
        <dbReference type="ChEBI" id="CHEBI:58052"/>
        <dbReference type="ChEBI" id="CHEBI:58223"/>
        <dbReference type="ChEBI" id="CHEBI:132153"/>
        <dbReference type="ChEBI" id="CHEBI:132154"/>
        <dbReference type="EC" id="2.4.1.212"/>
    </reaction>
</comment>
<protein>
    <recommendedName>
        <fullName evidence="11">Hyaluronan synthase</fullName>
        <ecNumber evidence="4">2.4.1.212</ecNumber>
    </recommendedName>
    <alternativeName>
        <fullName evidence="13">Hyaluronate synthase</fullName>
    </alternativeName>
    <alternativeName>
        <fullName evidence="12">Hyaluronic acid synthase</fullName>
    </alternativeName>
</protein>
<evidence type="ECO:0000256" key="9">
    <source>
        <dbReference type="ARBA" id="ARBA00023136"/>
    </source>
</evidence>
<dbReference type="PANTHER" id="PTHR22913:SF12">
    <property type="entry name" value="MANNURONAN SYNTHASE"/>
    <property type="match status" value="1"/>
</dbReference>